<dbReference type="OMA" id="YTDIAVW"/>
<feature type="region of interest" description="Disordered" evidence="1">
    <location>
        <begin position="539"/>
        <end position="560"/>
    </location>
</feature>
<evidence type="ECO:0000313" key="2">
    <source>
        <dbReference type="EnsemblPlants" id="Kaladp0099s0126.1.v1.1"/>
    </source>
</evidence>
<evidence type="ECO:0008006" key="4">
    <source>
        <dbReference type="Google" id="ProtNLM"/>
    </source>
</evidence>
<protein>
    <recommendedName>
        <fullName evidence="4">Vacuolar protein sorting-associated protein 62</fullName>
    </recommendedName>
</protein>
<dbReference type="PANTHER" id="PTHR48152">
    <property type="entry name" value="F1C9.34 PROTEIN"/>
    <property type="match status" value="1"/>
</dbReference>
<dbReference type="Gramene" id="Kaladp0099s0126.2.v1.1">
    <property type="protein sequence ID" value="Kaladp0099s0126.2.v1.1"/>
    <property type="gene ID" value="Kaladp0099s0126.v1.1"/>
</dbReference>
<dbReference type="EnsemblPlants" id="Kaladp0099s0126.1.v1.1">
    <property type="protein sequence ID" value="Kaladp0099s0126.1.v1.1"/>
    <property type="gene ID" value="Kaladp0099s0126.v1.1"/>
</dbReference>
<dbReference type="EnsemblPlants" id="Kaladp0099s0126.2.v1.1">
    <property type="protein sequence ID" value="Kaladp0099s0126.2.v1.1"/>
    <property type="gene ID" value="Kaladp0099s0126.v1.1"/>
</dbReference>
<organism evidence="2 3">
    <name type="scientific">Kalanchoe fedtschenkoi</name>
    <name type="common">Lavender scallops</name>
    <name type="synonym">South American air plant</name>
    <dbReference type="NCBI Taxonomy" id="63787"/>
    <lineage>
        <taxon>Eukaryota</taxon>
        <taxon>Viridiplantae</taxon>
        <taxon>Streptophyta</taxon>
        <taxon>Embryophyta</taxon>
        <taxon>Tracheophyta</taxon>
        <taxon>Spermatophyta</taxon>
        <taxon>Magnoliopsida</taxon>
        <taxon>eudicotyledons</taxon>
        <taxon>Gunneridae</taxon>
        <taxon>Pentapetalae</taxon>
        <taxon>Saxifragales</taxon>
        <taxon>Crassulaceae</taxon>
        <taxon>Kalanchoe</taxon>
    </lineage>
</organism>
<dbReference type="Pfam" id="PF06101">
    <property type="entry name" value="Vps62"/>
    <property type="match status" value="1"/>
</dbReference>
<evidence type="ECO:0000256" key="1">
    <source>
        <dbReference type="SAM" id="MobiDB-lite"/>
    </source>
</evidence>
<dbReference type="InterPro" id="IPR009291">
    <property type="entry name" value="Vps62"/>
</dbReference>
<dbReference type="AlphaFoldDB" id="A0A7N0V380"/>
<keyword evidence="3" id="KW-1185">Reference proteome</keyword>
<reference evidence="2" key="1">
    <citation type="submission" date="2021-01" db="UniProtKB">
        <authorList>
            <consortium name="EnsemblPlants"/>
        </authorList>
    </citation>
    <scope>IDENTIFICATION</scope>
</reference>
<accession>A0A7N0V380</accession>
<feature type="region of interest" description="Disordered" evidence="1">
    <location>
        <begin position="294"/>
        <end position="316"/>
    </location>
</feature>
<name>A0A7N0V380_KALFE</name>
<proteinExistence type="predicted"/>
<evidence type="ECO:0000313" key="3">
    <source>
        <dbReference type="Proteomes" id="UP000594263"/>
    </source>
</evidence>
<dbReference type="PANTHER" id="PTHR48152:SF3">
    <property type="entry name" value="DUF946 FAMILY PROTEIN (DUF946)"/>
    <property type="match status" value="1"/>
</dbReference>
<feature type="compositionally biased region" description="Polar residues" evidence="1">
    <location>
        <begin position="300"/>
        <end position="314"/>
    </location>
</feature>
<sequence>MGNGSSSFPSLSPSSRLSKKLKINNHFRLPSPLPTFPPGGEFASGSIDLGGLRVCQLSTLKKVWATYEGGYDNLGATFFEPASMPQGYFMLGSYAQPNSHPLFGWVLAAKEENSDNGILAEPLDYNLVWSSESLKIRQDGYGYFWLPVAPDGYKAVGLVVTTTSEKPSLGKIRCVRIDFTEECEHDLWIWGQGRDIIDPNGYNIYGLRPSVRGTQAVGVPVGTFVTQKGSDANSLPSYCLKNNSQSRSNSMPNLAQIRKLVDAYSPWIYNHPDEEFLPSSVKWLFENGALLHQRGDDSNPTRVDPTGSNLPQGGSNDGAYWLDLPEDEKAKDIVKKGDLLTSEAYMHVKPMFGGTFTDIAIWVFYPFNGPARAKVGIINVPLGKIGQHIGDWEHITMRISNFDGMLRNVYMSQHSNGTWIDASQLEYRNGNKPVTYASLHGHAIYPKPGLVMQGNDLIGIRNDTAKSKMVMDTGLRYTIVSAGYLGTDTIVEPPWLNYYRKWGPKISYDLDEELKRIEKQLPGNLKPAFEKFVRSLPDEVLGEDGPTGPKVKRSWDGDEA</sequence>
<dbReference type="Gramene" id="Kaladp0099s0126.1.v1.1">
    <property type="protein sequence ID" value="Kaladp0099s0126.1.v1.1"/>
    <property type="gene ID" value="Kaladp0099s0126.v1.1"/>
</dbReference>
<dbReference type="Proteomes" id="UP000594263">
    <property type="component" value="Unplaced"/>
</dbReference>